<feature type="compositionally biased region" description="Gly residues" evidence="1">
    <location>
        <begin position="120"/>
        <end position="134"/>
    </location>
</feature>
<feature type="region of interest" description="Disordered" evidence="1">
    <location>
        <begin position="83"/>
        <end position="104"/>
    </location>
</feature>
<protein>
    <submittedName>
        <fullName evidence="2">Uncharacterized protein</fullName>
    </submittedName>
</protein>
<keyword evidence="3" id="KW-1185">Reference proteome</keyword>
<feature type="region of interest" description="Disordered" evidence="1">
    <location>
        <begin position="1"/>
        <end position="25"/>
    </location>
</feature>
<evidence type="ECO:0000256" key="1">
    <source>
        <dbReference type="SAM" id="MobiDB-lite"/>
    </source>
</evidence>
<reference evidence="2 3" key="1">
    <citation type="submission" date="2020-01" db="EMBL/GenBank/DDBJ databases">
        <authorList>
            <consortium name="DOE Joint Genome Institute"/>
            <person name="Haridas S."/>
            <person name="Albert R."/>
            <person name="Binder M."/>
            <person name="Bloem J."/>
            <person name="Labutti K."/>
            <person name="Salamov A."/>
            <person name="Andreopoulos B."/>
            <person name="Baker S.E."/>
            <person name="Barry K."/>
            <person name="Bills G."/>
            <person name="Bluhm B.H."/>
            <person name="Cannon C."/>
            <person name="Castanera R."/>
            <person name="Culley D.E."/>
            <person name="Daum C."/>
            <person name="Ezra D."/>
            <person name="Gonzalez J.B."/>
            <person name="Henrissat B."/>
            <person name="Kuo A."/>
            <person name="Liang C."/>
            <person name="Lipzen A."/>
            <person name="Lutzoni F."/>
            <person name="Magnuson J."/>
            <person name="Mondo S."/>
            <person name="Nolan M."/>
            <person name="Ohm R."/>
            <person name="Pangilinan J."/>
            <person name="Park H.-J.H."/>
            <person name="Ramirez L."/>
            <person name="Alfaro M."/>
            <person name="Sun H."/>
            <person name="Tritt A."/>
            <person name="Yoshinaga Y."/>
            <person name="Zwiers L.-H.L."/>
            <person name="Turgeon B.G."/>
            <person name="Goodwin S.B."/>
            <person name="Spatafora J.W."/>
            <person name="Crous P.W."/>
            <person name="Grigoriev I.V."/>
        </authorList>
    </citation>
    <scope>NUCLEOTIDE SEQUENCE [LARGE SCALE GENOMIC DNA]</scope>
    <source>
        <strain evidence="2 3">CBS 611.86</strain>
    </source>
</reference>
<name>A0A7C8ME32_9PLEO</name>
<proteinExistence type="predicted"/>
<evidence type="ECO:0000313" key="2">
    <source>
        <dbReference type="EMBL" id="KAF2871042.1"/>
    </source>
</evidence>
<accession>A0A7C8ME32</accession>
<feature type="compositionally biased region" description="Gly residues" evidence="1">
    <location>
        <begin position="87"/>
        <end position="97"/>
    </location>
</feature>
<evidence type="ECO:0000313" key="3">
    <source>
        <dbReference type="Proteomes" id="UP000481861"/>
    </source>
</evidence>
<dbReference type="AlphaFoldDB" id="A0A7C8ME32"/>
<sequence>MRSLPRQPRPQRNPHAKPPPRKSSPVFHFLLSPLLPRTTTPTSAILPTTILHVFHRSPCPHRSRRFAQRTPVIGQLPEEDLGLFEGTWGGGSSGGGRAGREGGEERVVAGVGEEVGGAHCGCGGGGGVGVGVDGSKGRRSGESSQVESS</sequence>
<comment type="caution">
    <text evidence="2">The sequence shown here is derived from an EMBL/GenBank/DDBJ whole genome shotgun (WGS) entry which is preliminary data.</text>
</comment>
<dbReference type="Proteomes" id="UP000481861">
    <property type="component" value="Unassembled WGS sequence"/>
</dbReference>
<gene>
    <name evidence="2" type="ORF">BDV95DRAFT_594952</name>
</gene>
<organism evidence="2 3">
    <name type="scientific">Massariosphaeria phaeospora</name>
    <dbReference type="NCBI Taxonomy" id="100035"/>
    <lineage>
        <taxon>Eukaryota</taxon>
        <taxon>Fungi</taxon>
        <taxon>Dikarya</taxon>
        <taxon>Ascomycota</taxon>
        <taxon>Pezizomycotina</taxon>
        <taxon>Dothideomycetes</taxon>
        <taxon>Pleosporomycetidae</taxon>
        <taxon>Pleosporales</taxon>
        <taxon>Pleosporales incertae sedis</taxon>
        <taxon>Massariosphaeria</taxon>
    </lineage>
</organism>
<feature type="region of interest" description="Disordered" evidence="1">
    <location>
        <begin position="120"/>
        <end position="149"/>
    </location>
</feature>
<dbReference type="EMBL" id="JAADJZ010000012">
    <property type="protein sequence ID" value="KAF2871042.1"/>
    <property type="molecule type" value="Genomic_DNA"/>
</dbReference>